<dbReference type="Pfam" id="PF07707">
    <property type="entry name" value="BACK"/>
    <property type="match status" value="1"/>
</dbReference>
<organism evidence="4 5">
    <name type="scientific">Pleurodeles waltl</name>
    <name type="common">Iberian ribbed newt</name>
    <dbReference type="NCBI Taxonomy" id="8319"/>
    <lineage>
        <taxon>Eukaryota</taxon>
        <taxon>Metazoa</taxon>
        <taxon>Chordata</taxon>
        <taxon>Craniata</taxon>
        <taxon>Vertebrata</taxon>
        <taxon>Euteleostomi</taxon>
        <taxon>Amphibia</taxon>
        <taxon>Batrachia</taxon>
        <taxon>Caudata</taxon>
        <taxon>Salamandroidea</taxon>
        <taxon>Salamandridae</taxon>
        <taxon>Pleurodelinae</taxon>
        <taxon>Pleurodeles</taxon>
    </lineage>
</organism>
<dbReference type="Proteomes" id="UP001066276">
    <property type="component" value="Chromosome 1_2"/>
</dbReference>
<evidence type="ECO:0000313" key="4">
    <source>
        <dbReference type="EMBL" id="KAJ1204584.1"/>
    </source>
</evidence>
<keyword evidence="1" id="KW-0880">Kelch repeat</keyword>
<dbReference type="InterPro" id="IPR011705">
    <property type="entry name" value="BACK"/>
</dbReference>
<gene>
    <name evidence="4" type="ORF">NDU88_000030</name>
</gene>
<dbReference type="AlphaFoldDB" id="A0AAV7VUS9"/>
<feature type="domain" description="BTB" evidence="3">
    <location>
        <begin position="28"/>
        <end position="98"/>
    </location>
</feature>
<sequence>MRMEFTDKQHSQRLSQQLNCQRRRGRRCNLEVRVGTHVFHAHREVLAAVSPSVEQELSGNDVQPQDAFVITISADCMSVEAVEQLLEFMYTGRILLGEHNVEYLLRGAQYFALSSLRSHCRDFLQQSLRGDNCLRHLALAEVHQLEEVAERAYCLLRDGFYALTAPQVGALSRPVLERLLRDQDLRVSGEDQVLLALAQWARGPPEAGKGEEMDKARLQAFESMFGHVLLSAVSEPALSTLMVDEILAKQCPTALARIQEELASRRNGLSSSPLAPHEPGAQGLSRMLLLQRKGALLDCVLVLGGQRTDGRFSNAVFAYVVSEDTWLKLTDMPYRAAAFGVTSLGKYVYLTGGASEETIGLRAAWRYDIDTGSWTKLPDLPQELVFHTMVTCGGAIYTVGGSVAPRKYTSNIYRYDLRKESWSLAGKMSVPMDGVEVITKEDKCIYIVTGRCVVKGAISRVGVVDCFDTTTHEVVQCMTFPIQFKHRPLLSFLDDNVLAVQSHKQSLEINLQKVQATKTAKTVPLMPGQVKLDICHAVCKLSGHKVFVCGGVVSREGEDGKSYTINQTACLFNMIKGEWSILAPAPEAVDCAACCCAQLPRKLLYKGGNQTENGKSTRTKS</sequence>
<accession>A0AAV7VUS9</accession>
<dbReference type="InterPro" id="IPR006652">
    <property type="entry name" value="Kelch_1"/>
</dbReference>
<dbReference type="PANTHER" id="PTHR45632">
    <property type="entry name" value="LD33804P"/>
    <property type="match status" value="1"/>
</dbReference>
<dbReference type="SUPFAM" id="SSF117281">
    <property type="entry name" value="Kelch motif"/>
    <property type="match status" value="2"/>
</dbReference>
<protein>
    <recommendedName>
        <fullName evidence="3">BTB domain-containing protein</fullName>
    </recommendedName>
</protein>
<dbReference type="SMART" id="SM00225">
    <property type="entry name" value="BTB"/>
    <property type="match status" value="1"/>
</dbReference>
<keyword evidence="2" id="KW-0677">Repeat</keyword>
<dbReference type="PANTHER" id="PTHR45632:SF30">
    <property type="entry name" value="BTB DOMAIN-CONTAINING PROTEIN"/>
    <property type="match status" value="1"/>
</dbReference>
<dbReference type="Pfam" id="PF13964">
    <property type="entry name" value="Beta-prop_Calicin"/>
    <property type="match status" value="1"/>
</dbReference>
<evidence type="ECO:0000256" key="1">
    <source>
        <dbReference type="ARBA" id="ARBA00022441"/>
    </source>
</evidence>
<dbReference type="InterPro" id="IPR017096">
    <property type="entry name" value="BTB-kelch_protein"/>
</dbReference>
<name>A0AAV7VUS9_PLEWA</name>
<dbReference type="SMART" id="SM00612">
    <property type="entry name" value="Kelch"/>
    <property type="match status" value="3"/>
</dbReference>
<dbReference type="Gene3D" id="2.120.10.80">
    <property type="entry name" value="Kelch-type beta propeller"/>
    <property type="match status" value="2"/>
</dbReference>
<evidence type="ECO:0000259" key="3">
    <source>
        <dbReference type="PROSITE" id="PS50097"/>
    </source>
</evidence>
<dbReference type="Gene3D" id="1.25.40.420">
    <property type="match status" value="1"/>
</dbReference>
<dbReference type="SMART" id="SM00875">
    <property type="entry name" value="BACK"/>
    <property type="match status" value="1"/>
</dbReference>
<dbReference type="SUPFAM" id="SSF54695">
    <property type="entry name" value="POZ domain"/>
    <property type="match status" value="1"/>
</dbReference>
<comment type="caution">
    <text evidence="4">The sequence shown here is derived from an EMBL/GenBank/DDBJ whole genome shotgun (WGS) entry which is preliminary data.</text>
</comment>
<dbReference type="InterPro" id="IPR011333">
    <property type="entry name" value="SKP1/BTB/POZ_sf"/>
</dbReference>
<dbReference type="Pfam" id="PF00651">
    <property type="entry name" value="BTB"/>
    <property type="match status" value="1"/>
</dbReference>
<dbReference type="InterPro" id="IPR015915">
    <property type="entry name" value="Kelch-typ_b-propeller"/>
</dbReference>
<dbReference type="Gene3D" id="3.30.710.10">
    <property type="entry name" value="Potassium Channel Kv1.1, Chain A"/>
    <property type="match status" value="1"/>
</dbReference>
<dbReference type="PIRSF" id="PIRSF037037">
    <property type="entry name" value="Kelch-like_protein_gigaxonin"/>
    <property type="match status" value="1"/>
</dbReference>
<dbReference type="PROSITE" id="PS50097">
    <property type="entry name" value="BTB"/>
    <property type="match status" value="1"/>
</dbReference>
<evidence type="ECO:0000256" key="2">
    <source>
        <dbReference type="ARBA" id="ARBA00022737"/>
    </source>
</evidence>
<dbReference type="EMBL" id="JANPWB010000002">
    <property type="protein sequence ID" value="KAJ1204584.1"/>
    <property type="molecule type" value="Genomic_DNA"/>
</dbReference>
<proteinExistence type="predicted"/>
<evidence type="ECO:0000313" key="5">
    <source>
        <dbReference type="Proteomes" id="UP001066276"/>
    </source>
</evidence>
<keyword evidence="5" id="KW-1185">Reference proteome</keyword>
<reference evidence="4" key="1">
    <citation type="journal article" date="2022" name="bioRxiv">
        <title>Sequencing and chromosome-scale assembly of the giantPleurodeles waltlgenome.</title>
        <authorList>
            <person name="Brown T."/>
            <person name="Elewa A."/>
            <person name="Iarovenko S."/>
            <person name="Subramanian E."/>
            <person name="Araus A.J."/>
            <person name="Petzold A."/>
            <person name="Susuki M."/>
            <person name="Suzuki K.-i.T."/>
            <person name="Hayashi T."/>
            <person name="Toyoda A."/>
            <person name="Oliveira C."/>
            <person name="Osipova E."/>
            <person name="Leigh N.D."/>
            <person name="Simon A."/>
            <person name="Yun M.H."/>
        </authorList>
    </citation>
    <scope>NUCLEOTIDE SEQUENCE</scope>
    <source>
        <strain evidence="4">20211129_DDA</strain>
        <tissue evidence="4">Liver</tissue>
    </source>
</reference>
<dbReference type="InterPro" id="IPR000210">
    <property type="entry name" value="BTB/POZ_dom"/>
</dbReference>